<gene>
    <name evidence="2" type="ORF">SPHA_33574</name>
</gene>
<sequence>MFSYISFSSPVSCYSFISLALSCFSDRESLFNFFISPCFFSRFFVFLSFYQFLSILLPFQSLGILFHVFHLSLCFFLITCNSQTFPSPFAYLSSHLFLLSPPLSIIKTLSLSLIILSSILLPFLSLFASSPFLYFHLKISITFGILYQNTINHPFQYFIIIISITPILHPSLYITFLFSLSSRPISLYHPFYRLELKTVLSSFSHSSHPSLSFSSVLLSILLGSLVSPLS</sequence>
<name>A0A812CCX0_ACAPH</name>
<proteinExistence type="predicted"/>
<dbReference type="EMBL" id="CAHIKZ030001407">
    <property type="protein sequence ID" value="CAE1263135.1"/>
    <property type="molecule type" value="Genomic_DNA"/>
</dbReference>
<keyword evidence="1" id="KW-0472">Membrane</keyword>
<accession>A0A812CCX0</accession>
<dbReference type="Proteomes" id="UP000597762">
    <property type="component" value="Unassembled WGS sequence"/>
</dbReference>
<evidence type="ECO:0000313" key="2">
    <source>
        <dbReference type="EMBL" id="CAE1263135.1"/>
    </source>
</evidence>
<feature type="transmembrane region" description="Helical" evidence="1">
    <location>
        <begin position="155"/>
        <end position="178"/>
    </location>
</feature>
<protein>
    <submittedName>
        <fullName evidence="2">Uncharacterized protein</fullName>
    </submittedName>
</protein>
<keyword evidence="1" id="KW-1133">Transmembrane helix</keyword>
<keyword evidence="1" id="KW-0812">Transmembrane</keyword>
<feature type="transmembrane region" description="Helical" evidence="1">
    <location>
        <begin position="112"/>
        <end position="135"/>
    </location>
</feature>
<feature type="transmembrane region" description="Helical" evidence="1">
    <location>
        <begin position="6"/>
        <end position="24"/>
    </location>
</feature>
<reference evidence="2" key="1">
    <citation type="submission" date="2021-01" db="EMBL/GenBank/DDBJ databases">
        <authorList>
            <person name="Li R."/>
            <person name="Bekaert M."/>
        </authorList>
    </citation>
    <scope>NUCLEOTIDE SEQUENCE</scope>
    <source>
        <strain evidence="2">Farmed</strain>
    </source>
</reference>
<evidence type="ECO:0000256" key="1">
    <source>
        <dbReference type="SAM" id="Phobius"/>
    </source>
</evidence>
<feature type="transmembrane region" description="Helical" evidence="1">
    <location>
        <begin position="59"/>
        <end position="77"/>
    </location>
</feature>
<dbReference type="AlphaFoldDB" id="A0A812CCX0"/>
<evidence type="ECO:0000313" key="3">
    <source>
        <dbReference type="Proteomes" id="UP000597762"/>
    </source>
</evidence>
<organism evidence="2 3">
    <name type="scientific">Acanthosepion pharaonis</name>
    <name type="common">Pharaoh cuttlefish</name>
    <name type="synonym">Sepia pharaonis</name>
    <dbReference type="NCBI Taxonomy" id="158019"/>
    <lineage>
        <taxon>Eukaryota</taxon>
        <taxon>Metazoa</taxon>
        <taxon>Spiralia</taxon>
        <taxon>Lophotrochozoa</taxon>
        <taxon>Mollusca</taxon>
        <taxon>Cephalopoda</taxon>
        <taxon>Coleoidea</taxon>
        <taxon>Decapodiformes</taxon>
        <taxon>Sepiida</taxon>
        <taxon>Sepiina</taxon>
        <taxon>Sepiidae</taxon>
        <taxon>Acanthosepion</taxon>
    </lineage>
</organism>
<comment type="caution">
    <text evidence="2">The sequence shown here is derived from an EMBL/GenBank/DDBJ whole genome shotgun (WGS) entry which is preliminary data.</text>
</comment>
<keyword evidence="3" id="KW-1185">Reference proteome</keyword>
<feature type="transmembrane region" description="Helical" evidence="1">
    <location>
        <begin position="31"/>
        <end position="53"/>
    </location>
</feature>